<proteinExistence type="predicted"/>
<evidence type="ECO:0000313" key="1">
    <source>
        <dbReference type="EMBL" id="KAH7946310.1"/>
    </source>
</evidence>
<gene>
    <name evidence="1" type="ORF">HPB49_023058</name>
</gene>
<keyword evidence="2" id="KW-1185">Reference proteome</keyword>
<reference evidence="1" key="1">
    <citation type="submission" date="2020-05" db="EMBL/GenBank/DDBJ databases">
        <title>Large-scale comparative analyses of tick genomes elucidate their genetic diversity and vector capacities.</title>
        <authorList>
            <person name="Jia N."/>
            <person name="Wang J."/>
            <person name="Shi W."/>
            <person name="Du L."/>
            <person name="Sun Y."/>
            <person name="Zhan W."/>
            <person name="Jiang J."/>
            <person name="Wang Q."/>
            <person name="Zhang B."/>
            <person name="Ji P."/>
            <person name="Sakyi L.B."/>
            <person name="Cui X."/>
            <person name="Yuan T."/>
            <person name="Jiang B."/>
            <person name="Yang W."/>
            <person name="Lam T.T.-Y."/>
            <person name="Chang Q."/>
            <person name="Ding S."/>
            <person name="Wang X."/>
            <person name="Zhu J."/>
            <person name="Ruan X."/>
            <person name="Zhao L."/>
            <person name="Wei J."/>
            <person name="Que T."/>
            <person name="Du C."/>
            <person name="Cheng J."/>
            <person name="Dai P."/>
            <person name="Han X."/>
            <person name="Huang E."/>
            <person name="Gao Y."/>
            <person name="Liu J."/>
            <person name="Shao H."/>
            <person name="Ye R."/>
            <person name="Li L."/>
            <person name="Wei W."/>
            <person name="Wang X."/>
            <person name="Wang C."/>
            <person name="Yang T."/>
            <person name="Huo Q."/>
            <person name="Li W."/>
            <person name="Guo W."/>
            <person name="Chen H."/>
            <person name="Zhou L."/>
            <person name="Ni X."/>
            <person name="Tian J."/>
            <person name="Zhou Y."/>
            <person name="Sheng Y."/>
            <person name="Liu T."/>
            <person name="Pan Y."/>
            <person name="Xia L."/>
            <person name="Li J."/>
            <person name="Zhao F."/>
            <person name="Cao W."/>
        </authorList>
    </citation>
    <scope>NUCLEOTIDE SEQUENCE</scope>
    <source>
        <strain evidence="1">Dsil-2018</strain>
    </source>
</reference>
<comment type="caution">
    <text evidence="1">The sequence shown here is derived from an EMBL/GenBank/DDBJ whole genome shotgun (WGS) entry which is preliminary data.</text>
</comment>
<protein>
    <submittedName>
        <fullName evidence="1">Uncharacterized protein</fullName>
    </submittedName>
</protein>
<name>A0ACB8CN52_DERSI</name>
<dbReference type="EMBL" id="CM023475">
    <property type="protein sequence ID" value="KAH7946310.1"/>
    <property type="molecule type" value="Genomic_DNA"/>
</dbReference>
<accession>A0ACB8CN52</accession>
<organism evidence="1 2">
    <name type="scientific">Dermacentor silvarum</name>
    <name type="common">Tick</name>
    <dbReference type="NCBI Taxonomy" id="543639"/>
    <lineage>
        <taxon>Eukaryota</taxon>
        <taxon>Metazoa</taxon>
        <taxon>Ecdysozoa</taxon>
        <taxon>Arthropoda</taxon>
        <taxon>Chelicerata</taxon>
        <taxon>Arachnida</taxon>
        <taxon>Acari</taxon>
        <taxon>Parasitiformes</taxon>
        <taxon>Ixodida</taxon>
        <taxon>Ixodoidea</taxon>
        <taxon>Ixodidae</taxon>
        <taxon>Rhipicephalinae</taxon>
        <taxon>Dermacentor</taxon>
    </lineage>
</organism>
<sequence>MSQGQKRVIDQDPDYESIPFQTQQKRLKLHEQDAKDAAVKKIEKIVRNQFCDEISSREAELDLINKRIYQAQMMLDRLRVGIITKYYASGGQAAAENCGTPTHGGWEDSQQALASVHPTVRHFLGKAPPAHFQPTSQSDEGHHHNYAESRASLTLVTGDTNDGTGAASRLHTEHSAQLPGKEAGTGKNVTTARINRGPRCKNRVRVIVGNVSKYIPLDRRDDGSGDQATHKWLAYVRTAPEEPYTIGELVRHVRFFLHPSYRPHDLVEITEPPFQVQRKGWGEFPLRVQLHFHDRWTKHVDIIHHLKLDKTYTGLQTLGAETVVDLWLPASATRSDDSSTAGNDISASSVGMHKTSAGPDRKAVESASGSSNESLAADKLENNSSISMGDCKDPLPDDPTSRQHSETSSTSESVPIVSSASATEQPCSFARLSKTEPAVSSAITDTEPCPALPVEVDISKPPAAKCSASEPSVKAVVQMPSPCIVAGAASSPVNVASKPVLPKVPAAVSSNGVISSTFVKCTDALGRVLLIPATSLLSASSSPIQQATVSQQSSLLQLGSAAGAGIAITGANFPVGAAVSATVPKPLGLVLASASSCTPSASSVNVTAVGVTSGAALSKGSTAIGIAHEEMPPSSSKIPGKSATITVVPSSVPRVASVTPANVISNVVTLPFPKGSLVATPGAAGGASVKKIVPTVRVIRPALSSSAAIVNRTVVPTGTLHSALAPTVEGTSGAGLLNSSSVVCTAPMSPSVKAGVVPAVANRTNLLSVICSRPAVPSVSASAPIVSSVSPQLVAIAPAAVTKTSPLSVICSKAASERTVVVPQVAPSAMPSASKVKSAPSTTTYTLVMLPGTGGGQGQVVLLPTSSIKPKDTVAAPVVAQGKQCPLPCDSPGSQVVPTVVSPAASLPAQPEKVDPVKKLQDRLDSIRLCDFKDMREALLAVVAHFPLVDVTECEKVSCFPYAATDGATYFSWPLPKRRASEWMRACDVRRTLQLLVQRQQPSWFLSYLPSRRSIVLLCRRFGFTPLHPDADGEIEEVEIGTTDAAACNSYSEPSELVSRLATDACAMEGAQDDTGNVEEEVDVMGQEAEEPNNTLGSKEAGATLLKQNGRINAMLHCDSSPEKCLPRKAKVHLPLSPRAAFIREAASEVGVHLSSCELEPRIDVPVVEEMIVSACKNFATKLMRSAVNMAFKRVSNERIPSVVTLEDTYRGILALKECSFLTNENLGIESTREGNCDDTHV</sequence>
<dbReference type="Proteomes" id="UP000821865">
    <property type="component" value="Chromosome 6"/>
</dbReference>
<evidence type="ECO:0000313" key="2">
    <source>
        <dbReference type="Proteomes" id="UP000821865"/>
    </source>
</evidence>